<protein>
    <submittedName>
        <fullName evidence="2">Uncharacterized protein</fullName>
    </submittedName>
</protein>
<feature type="region of interest" description="Disordered" evidence="1">
    <location>
        <begin position="1"/>
        <end position="20"/>
    </location>
</feature>
<feature type="region of interest" description="Disordered" evidence="1">
    <location>
        <begin position="62"/>
        <end position="90"/>
    </location>
</feature>
<evidence type="ECO:0000313" key="3">
    <source>
        <dbReference type="Proteomes" id="UP000007796"/>
    </source>
</evidence>
<dbReference type="AlphaFoldDB" id="F0XD34"/>
<proteinExistence type="predicted"/>
<keyword evidence="3" id="KW-1185">Reference proteome</keyword>
<feature type="compositionally biased region" description="Low complexity" evidence="1">
    <location>
        <begin position="79"/>
        <end position="90"/>
    </location>
</feature>
<dbReference type="OrthoDB" id="5233761at2759"/>
<name>F0XD34_GROCL</name>
<sequence length="143" mass="15789">MPTFSQAASAVSSNSTPVTPSKGFWSRQFIIASPNPSQRPEGWQLDRAPMCPCHDCWENESPYHVPRPKKVKNTPEKMATSSVASTSTHSFIKRSPLKLLKKRISFDSIASDLRTLHYTTTATTIAMPETPASSRPPSVSEKN</sequence>
<feature type="compositionally biased region" description="Polar residues" evidence="1">
    <location>
        <begin position="1"/>
        <end position="19"/>
    </location>
</feature>
<gene>
    <name evidence="2" type="ORF">CMQ_610</name>
</gene>
<evidence type="ECO:0000256" key="1">
    <source>
        <dbReference type="SAM" id="MobiDB-lite"/>
    </source>
</evidence>
<evidence type="ECO:0000313" key="2">
    <source>
        <dbReference type="EMBL" id="EFX03682.1"/>
    </source>
</evidence>
<dbReference type="InParanoid" id="F0XD34"/>
<dbReference type="HOGENOM" id="CLU_1768651_0_0_1"/>
<dbReference type="GeneID" id="25979496"/>
<dbReference type="Proteomes" id="UP000007796">
    <property type="component" value="Unassembled WGS sequence"/>
</dbReference>
<dbReference type="RefSeq" id="XP_014173164.1">
    <property type="nucleotide sequence ID" value="XM_014317689.1"/>
</dbReference>
<dbReference type="eggNOG" id="ENOG502RQZ2">
    <property type="taxonomic scope" value="Eukaryota"/>
</dbReference>
<reference evidence="2 3" key="1">
    <citation type="journal article" date="2011" name="Proc. Natl. Acad. Sci. U.S.A.">
        <title>Genome and transcriptome analyses of the mountain pine beetle-fungal symbiont Grosmannia clavigera, a lodgepole pine pathogen.</title>
        <authorList>
            <person name="DiGuistini S."/>
            <person name="Wang Y."/>
            <person name="Liao N.Y."/>
            <person name="Taylor G."/>
            <person name="Tanguay P."/>
            <person name="Feau N."/>
            <person name="Henrissat B."/>
            <person name="Chan S.K."/>
            <person name="Hesse-Orce U."/>
            <person name="Alamouti S.M."/>
            <person name="Tsui C.K.M."/>
            <person name="Docking R.T."/>
            <person name="Levasseur A."/>
            <person name="Haridas S."/>
            <person name="Robertson G."/>
            <person name="Birol I."/>
            <person name="Holt R.A."/>
            <person name="Marra M.A."/>
            <person name="Hamelin R.C."/>
            <person name="Hirst M."/>
            <person name="Jones S.J.M."/>
            <person name="Bohlmann J."/>
            <person name="Breuil C."/>
        </authorList>
    </citation>
    <scope>NUCLEOTIDE SEQUENCE [LARGE SCALE GENOMIC DNA]</scope>
    <source>
        <strain evidence="3">kw1407 / UAMH 11150</strain>
    </source>
</reference>
<feature type="region of interest" description="Disordered" evidence="1">
    <location>
        <begin position="124"/>
        <end position="143"/>
    </location>
</feature>
<accession>F0XD34</accession>
<dbReference type="EMBL" id="GL629765">
    <property type="protein sequence ID" value="EFX03682.1"/>
    <property type="molecule type" value="Genomic_DNA"/>
</dbReference>
<organism evidence="3">
    <name type="scientific">Grosmannia clavigera (strain kw1407 / UAMH 11150)</name>
    <name type="common">Blue stain fungus</name>
    <name type="synonym">Graphiocladiella clavigera</name>
    <dbReference type="NCBI Taxonomy" id="655863"/>
    <lineage>
        <taxon>Eukaryota</taxon>
        <taxon>Fungi</taxon>
        <taxon>Dikarya</taxon>
        <taxon>Ascomycota</taxon>
        <taxon>Pezizomycotina</taxon>
        <taxon>Sordariomycetes</taxon>
        <taxon>Sordariomycetidae</taxon>
        <taxon>Ophiostomatales</taxon>
        <taxon>Ophiostomataceae</taxon>
        <taxon>Leptographium</taxon>
    </lineage>
</organism>